<name>A0A3S0Y217_CHLFR</name>
<dbReference type="STRING" id="211165.GCA_000317285_00176"/>
<dbReference type="PANTHER" id="PTHR42831">
    <property type="entry name" value="FE-S PROTEIN MATURATION AUXILIARY FACTOR YITW"/>
    <property type="match status" value="1"/>
</dbReference>
<dbReference type="Gene3D" id="3.30.300.130">
    <property type="entry name" value="Fe-S cluster assembly (FSCA)"/>
    <property type="match status" value="1"/>
</dbReference>
<evidence type="ECO:0000313" key="2">
    <source>
        <dbReference type="Proteomes" id="UP000268857"/>
    </source>
</evidence>
<protein>
    <recommendedName>
        <fullName evidence="3">MIP18 family-like domain-containing protein</fullName>
    </recommendedName>
</protein>
<evidence type="ECO:0008006" key="3">
    <source>
        <dbReference type="Google" id="ProtNLM"/>
    </source>
</evidence>
<dbReference type="Proteomes" id="UP000268857">
    <property type="component" value="Unassembled WGS sequence"/>
</dbReference>
<keyword evidence="2" id="KW-1185">Reference proteome</keyword>
<dbReference type="OrthoDB" id="9805360at2"/>
<dbReference type="RefSeq" id="WP_016877512.1">
    <property type="nucleotide sequence ID" value="NZ_AJLN01000016.1"/>
</dbReference>
<proteinExistence type="predicted"/>
<evidence type="ECO:0000313" key="1">
    <source>
        <dbReference type="EMBL" id="RUR83654.1"/>
    </source>
</evidence>
<comment type="caution">
    <text evidence="1">The sequence shown here is derived from an EMBL/GenBank/DDBJ whole genome shotgun (WGS) entry which is preliminary data.</text>
</comment>
<sequence>MNNSLKTKEDVIALVQTKMNEVYDPCGLARGLSIGMVDMGLICSIDVEPVDNTWKVFLRIRFTSAGCEYFPYFEREIRERLEVYQQIESISLEWDKNMDWTPENLSEVAKSKLEEHNEKLLSAALQRQQLR</sequence>
<accession>A0A3S0Y217</accession>
<reference evidence="1 2" key="1">
    <citation type="journal article" date="2019" name="Genome Biol. Evol.">
        <title>Day and night: Metabolic profiles and evolutionary relationships of six axenic non-marine cyanobacteria.</title>
        <authorList>
            <person name="Will S.E."/>
            <person name="Henke P."/>
            <person name="Boedeker C."/>
            <person name="Huang S."/>
            <person name="Brinkmann H."/>
            <person name="Rohde M."/>
            <person name="Jarek M."/>
            <person name="Friedl T."/>
            <person name="Seufert S."/>
            <person name="Schumacher M."/>
            <person name="Overmann J."/>
            <person name="Neumann-Schaal M."/>
            <person name="Petersen J."/>
        </authorList>
    </citation>
    <scope>NUCLEOTIDE SEQUENCE [LARGE SCALE GENOMIC DNA]</scope>
    <source>
        <strain evidence="1 2">PCC 6912</strain>
    </source>
</reference>
<dbReference type="EMBL" id="RSCJ01000006">
    <property type="protein sequence ID" value="RUR83654.1"/>
    <property type="molecule type" value="Genomic_DNA"/>
</dbReference>
<dbReference type="SUPFAM" id="SSF117916">
    <property type="entry name" value="Fe-S cluster assembly (FSCA) domain-like"/>
    <property type="match status" value="1"/>
</dbReference>
<dbReference type="InterPro" id="IPR052339">
    <property type="entry name" value="Fe-S_Maturation_MIP18"/>
</dbReference>
<dbReference type="InterPro" id="IPR034904">
    <property type="entry name" value="FSCA_dom_sf"/>
</dbReference>
<gene>
    <name evidence="1" type="ORF">PCC6912_18970</name>
</gene>
<dbReference type="PANTHER" id="PTHR42831:SF1">
    <property type="entry name" value="FE-S PROTEIN MATURATION AUXILIARY FACTOR YITW"/>
    <property type="match status" value="1"/>
</dbReference>
<organism evidence="1 2">
    <name type="scientific">Chlorogloeopsis fritschii PCC 6912</name>
    <dbReference type="NCBI Taxonomy" id="211165"/>
    <lineage>
        <taxon>Bacteria</taxon>
        <taxon>Bacillati</taxon>
        <taxon>Cyanobacteriota</taxon>
        <taxon>Cyanophyceae</taxon>
        <taxon>Nostocales</taxon>
        <taxon>Chlorogloeopsidaceae</taxon>
        <taxon>Chlorogloeopsis</taxon>
    </lineage>
</organism>
<dbReference type="AlphaFoldDB" id="A0A3S0Y217"/>